<feature type="transmembrane region" description="Helical" evidence="1">
    <location>
        <begin position="6"/>
        <end position="23"/>
    </location>
</feature>
<dbReference type="RefSeq" id="WP_071177064.1">
    <property type="nucleotide sequence ID" value="NZ_CP017831.1"/>
</dbReference>
<dbReference type="EMBL" id="CP017831">
    <property type="protein sequence ID" value="AOZ97464.1"/>
    <property type="molecule type" value="Genomic_DNA"/>
</dbReference>
<proteinExistence type="predicted"/>
<feature type="transmembrane region" description="Helical" evidence="1">
    <location>
        <begin position="35"/>
        <end position="56"/>
    </location>
</feature>
<gene>
    <name evidence="2" type="ORF">bhn_I2432</name>
</gene>
<name>A0A1D9P548_9FIRM</name>
<dbReference type="AlphaFoldDB" id="A0A1D9P548"/>
<feature type="transmembrane region" description="Helical" evidence="1">
    <location>
        <begin position="203"/>
        <end position="228"/>
    </location>
</feature>
<accession>A0A1D9P548</accession>
<keyword evidence="3" id="KW-1185">Reference proteome</keyword>
<feature type="transmembrane region" description="Helical" evidence="1">
    <location>
        <begin position="170"/>
        <end position="191"/>
    </location>
</feature>
<keyword evidence="1" id="KW-0812">Transmembrane</keyword>
<feature type="transmembrane region" description="Helical" evidence="1">
    <location>
        <begin position="125"/>
        <end position="141"/>
    </location>
</feature>
<feature type="transmembrane region" description="Helical" evidence="1">
    <location>
        <begin position="296"/>
        <end position="315"/>
    </location>
</feature>
<dbReference type="Pfam" id="PF14897">
    <property type="entry name" value="EpsG"/>
    <property type="match status" value="1"/>
</dbReference>
<evidence type="ECO:0000313" key="3">
    <source>
        <dbReference type="Proteomes" id="UP000179284"/>
    </source>
</evidence>
<dbReference type="Proteomes" id="UP000179284">
    <property type="component" value="Chromosome I"/>
</dbReference>
<evidence type="ECO:0000256" key="1">
    <source>
        <dbReference type="SAM" id="Phobius"/>
    </source>
</evidence>
<sequence>MIVYLPLTAVVLITAMLVRKTQFNICYGQVKRQNVVNVIAVVIIFSCLFWVSALRVNVGNDYAKYVEFMHLVYSRAYVPTEAGFNALTYAIYYLSGFENYILVFAVIAFFTILFFMKAIWDQSEWFTFSFMMFMLLGYYFQSISTVRYYLALGLALYSIKFVMAKDWPRFLMVVLIGALFHKSLLVVLVLYPIARMKWKRWMYIAAGFFCVSCLFLQDLYLKIVVFLYPSYKDTEYLTGGTSSVNIARCAAILIFSLILFKDVVKENRTYLFYFYCNLMALALYVFGSFLPIISRIGYYLTVTHILFVPALILHIKDDRIRKWVKIAAVLGCLLYFAIYMKKAPDDGVRILPYQSILFDDMPLTLSERGY</sequence>
<feature type="transmembrane region" description="Helical" evidence="1">
    <location>
        <begin position="101"/>
        <end position="119"/>
    </location>
</feature>
<keyword evidence="1" id="KW-1133">Transmembrane helix</keyword>
<organism evidence="2 3">
    <name type="scientific">Butyrivibrio hungatei</name>
    <dbReference type="NCBI Taxonomy" id="185008"/>
    <lineage>
        <taxon>Bacteria</taxon>
        <taxon>Bacillati</taxon>
        <taxon>Bacillota</taxon>
        <taxon>Clostridia</taxon>
        <taxon>Lachnospirales</taxon>
        <taxon>Lachnospiraceae</taxon>
        <taxon>Butyrivibrio</taxon>
    </lineage>
</organism>
<dbReference type="OrthoDB" id="1861572at2"/>
<evidence type="ECO:0000313" key="2">
    <source>
        <dbReference type="EMBL" id="AOZ97464.1"/>
    </source>
</evidence>
<keyword evidence="1" id="KW-0472">Membrane</keyword>
<reference evidence="3" key="1">
    <citation type="submission" date="2016-10" db="EMBL/GenBank/DDBJ databases">
        <title>The complete genome sequence of the rumen bacterium Butyrivibrio hungatei MB2003.</title>
        <authorList>
            <person name="Palevich N."/>
            <person name="Kelly W.J."/>
            <person name="Leahy S.C."/>
            <person name="Altermann E."/>
            <person name="Rakonjac J."/>
            <person name="Attwood G.T."/>
        </authorList>
    </citation>
    <scope>NUCLEOTIDE SEQUENCE [LARGE SCALE GENOMIC DNA]</scope>
    <source>
        <strain evidence="3">MB2003</strain>
    </source>
</reference>
<feature type="transmembrane region" description="Helical" evidence="1">
    <location>
        <begin position="272"/>
        <end position="290"/>
    </location>
</feature>
<dbReference type="KEGG" id="bhu:bhn_I2432"/>
<dbReference type="InterPro" id="IPR049458">
    <property type="entry name" value="EpsG-like"/>
</dbReference>
<feature type="transmembrane region" description="Helical" evidence="1">
    <location>
        <begin position="240"/>
        <end position="260"/>
    </location>
</feature>
<protein>
    <submittedName>
        <fullName evidence="2">Polysaccharide biosynthesis protein</fullName>
    </submittedName>
</protein>
<feature type="transmembrane region" description="Helical" evidence="1">
    <location>
        <begin position="322"/>
        <end position="340"/>
    </location>
</feature>